<keyword evidence="4" id="KW-0560">Oxidoreductase</keyword>
<proteinExistence type="inferred from homology"/>
<protein>
    <recommendedName>
        <fullName evidence="9">Cytochrome P450</fullName>
    </recommendedName>
</protein>
<evidence type="ECO:0000256" key="1">
    <source>
        <dbReference type="ARBA" id="ARBA00001971"/>
    </source>
</evidence>
<dbReference type="Gene3D" id="1.10.630.10">
    <property type="entry name" value="Cytochrome P450"/>
    <property type="match status" value="1"/>
</dbReference>
<dbReference type="SUPFAM" id="SSF48264">
    <property type="entry name" value="Cytochrome P450"/>
    <property type="match status" value="1"/>
</dbReference>
<dbReference type="InterPro" id="IPR047146">
    <property type="entry name" value="Cyt_P450_E_CYP52_fungi"/>
</dbReference>
<dbReference type="Proteomes" id="UP001150942">
    <property type="component" value="Unassembled WGS sequence"/>
</dbReference>
<comment type="similarity">
    <text evidence="2">Belongs to the cytochrome P450 family.</text>
</comment>
<accession>A0A9W9N5Z9</accession>
<dbReference type="GO" id="GO:0004497">
    <property type="term" value="F:monooxygenase activity"/>
    <property type="evidence" value="ECO:0007669"/>
    <property type="project" value="UniProtKB-KW"/>
</dbReference>
<dbReference type="EMBL" id="JAPQKQ010000001">
    <property type="protein sequence ID" value="KAJ5213811.1"/>
    <property type="molecule type" value="Genomic_DNA"/>
</dbReference>
<dbReference type="OrthoDB" id="4301953at2759"/>
<evidence type="ECO:0000313" key="7">
    <source>
        <dbReference type="EMBL" id="KAJ5213811.1"/>
    </source>
</evidence>
<comment type="cofactor">
    <cofactor evidence="1">
        <name>heme</name>
        <dbReference type="ChEBI" id="CHEBI:30413"/>
    </cofactor>
</comment>
<evidence type="ECO:0000256" key="3">
    <source>
        <dbReference type="ARBA" id="ARBA00022723"/>
    </source>
</evidence>
<evidence type="ECO:0008006" key="9">
    <source>
        <dbReference type="Google" id="ProtNLM"/>
    </source>
</evidence>
<evidence type="ECO:0000256" key="2">
    <source>
        <dbReference type="ARBA" id="ARBA00010617"/>
    </source>
</evidence>
<keyword evidence="8" id="KW-1185">Reference proteome</keyword>
<evidence type="ECO:0000313" key="8">
    <source>
        <dbReference type="Proteomes" id="UP001150942"/>
    </source>
</evidence>
<dbReference type="GO" id="GO:0020037">
    <property type="term" value="F:heme binding"/>
    <property type="evidence" value="ECO:0007669"/>
    <property type="project" value="InterPro"/>
</dbReference>
<dbReference type="GO" id="GO:0005506">
    <property type="term" value="F:iron ion binding"/>
    <property type="evidence" value="ECO:0007669"/>
    <property type="project" value="InterPro"/>
</dbReference>
<evidence type="ECO:0000256" key="4">
    <source>
        <dbReference type="ARBA" id="ARBA00023002"/>
    </source>
</evidence>
<organism evidence="7 8">
    <name type="scientific">Penicillium cf. viridicatum</name>
    <dbReference type="NCBI Taxonomy" id="2972119"/>
    <lineage>
        <taxon>Eukaryota</taxon>
        <taxon>Fungi</taxon>
        <taxon>Dikarya</taxon>
        <taxon>Ascomycota</taxon>
        <taxon>Pezizomycotina</taxon>
        <taxon>Eurotiomycetes</taxon>
        <taxon>Eurotiomycetidae</taxon>
        <taxon>Eurotiales</taxon>
        <taxon>Aspergillaceae</taxon>
        <taxon>Penicillium</taxon>
    </lineage>
</organism>
<keyword evidence="5" id="KW-0408">Iron</keyword>
<dbReference type="GO" id="GO:0016705">
    <property type="term" value="F:oxidoreductase activity, acting on paired donors, with incorporation or reduction of molecular oxygen"/>
    <property type="evidence" value="ECO:0007669"/>
    <property type="project" value="InterPro"/>
</dbReference>
<dbReference type="InterPro" id="IPR001128">
    <property type="entry name" value="Cyt_P450"/>
</dbReference>
<dbReference type="GO" id="GO:0043386">
    <property type="term" value="P:mycotoxin biosynthetic process"/>
    <property type="evidence" value="ECO:0007669"/>
    <property type="project" value="UniProtKB-ARBA"/>
</dbReference>
<reference evidence="7" key="1">
    <citation type="submission" date="2022-11" db="EMBL/GenBank/DDBJ databases">
        <authorList>
            <person name="Petersen C."/>
        </authorList>
    </citation>
    <scope>NUCLEOTIDE SEQUENCE</scope>
    <source>
        <strain evidence="7">IBT 20477</strain>
    </source>
</reference>
<keyword evidence="6" id="KW-0503">Monooxygenase</keyword>
<keyword evidence="3" id="KW-0479">Metal-binding</keyword>
<dbReference type="Pfam" id="PF00067">
    <property type="entry name" value="p450"/>
    <property type="match status" value="1"/>
</dbReference>
<gene>
    <name evidence="7" type="ORF">N7449_000980</name>
</gene>
<dbReference type="PANTHER" id="PTHR24287:SF17">
    <property type="entry name" value="P450, PUTATIVE (EUROFUNG)-RELATED"/>
    <property type="match status" value="1"/>
</dbReference>
<comment type="caution">
    <text evidence="7">The sequence shown here is derived from an EMBL/GenBank/DDBJ whole genome shotgun (WGS) entry which is preliminary data.</text>
</comment>
<sequence length="259" mass="29089">MACARREVQGRSSRIEKTKDARVGTDFNNSFEELSQFADQAMSILLANNSMSTTLSGLFYCLSQDERIIQKLRASIINAIGLTPLTWDQLEMLHYVRWVLHEIMRVFPAAVFNARVVNKHSTIPNGGGADGQSPGLVRKGDIVVFSTWARNCLGEDFGENPENFYPERWEHLKGDMPSFTPFNRAPRICPGRKLSSSLATTVNTSTNDHAEQYAMIVLTYIAARILQKVSTVSNYNTKEWTERISMTFENENGVLVGLS</sequence>
<reference evidence="7" key="2">
    <citation type="journal article" date="2023" name="IMA Fungus">
        <title>Comparative genomic study of the Penicillium genus elucidates a diverse pangenome and 15 lateral gene transfer events.</title>
        <authorList>
            <person name="Petersen C."/>
            <person name="Sorensen T."/>
            <person name="Nielsen M.R."/>
            <person name="Sondergaard T.E."/>
            <person name="Sorensen J.L."/>
            <person name="Fitzpatrick D.A."/>
            <person name="Frisvad J.C."/>
            <person name="Nielsen K.L."/>
        </authorList>
    </citation>
    <scope>NUCLEOTIDE SEQUENCE</scope>
    <source>
        <strain evidence="7">IBT 20477</strain>
    </source>
</reference>
<evidence type="ECO:0000256" key="5">
    <source>
        <dbReference type="ARBA" id="ARBA00023004"/>
    </source>
</evidence>
<dbReference type="InterPro" id="IPR036396">
    <property type="entry name" value="Cyt_P450_sf"/>
</dbReference>
<evidence type="ECO:0000256" key="6">
    <source>
        <dbReference type="ARBA" id="ARBA00023033"/>
    </source>
</evidence>
<name>A0A9W9N5Z9_9EURO</name>
<dbReference type="AlphaFoldDB" id="A0A9W9N5Z9"/>
<dbReference type="PANTHER" id="PTHR24287">
    <property type="entry name" value="P450, PUTATIVE (EUROFUNG)-RELATED"/>
    <property type="match status" value="1"/>
</dbReference>